<evidence type="ECO:0000256" key="6">
    <source>
        <dbReference type="ARBA" id="ARBA00022679"/>
    </source>
</evidence>
<dbReference type="InterPro" id="IPR007657">
    <property type="entry name" value="Glycosyltransferase_61"/>
</dbReference>
<organism evidence="19 20">
    <name type="scientific">Lymnaea stagnalis</name>
    <name type="common">Great pond snail</name>
    <name type="synonym">Helix stagnalis</name>
    <dbReference type="NCBI Taxonomy" id="6523"/>
    <lineage>
        <taxon>Eukaryota</taxon>
        <taxon>Metazoa</taxon>
        <taxon>Spiralia</taxon>
        <taxon>Lophotrochozoa</taxon>
        <taxon>Mollusca</taxon>
        <taxon>Gastropoda</taxon>
        <taxon>Heterobranchia</taxon>
        <taxon>Euthyneura</taxon>
        <taxon>Panpulmonata</taxon>
        <taxon>Hygrophila</taxon>
        <taxon>Lymnaeoidea</taxon>
        <taxon>Lymnaeidae</taxon>
        <taxon>Lymnaea</taxon>
    </lineage>
</organism>
<comment type="pathway">
    <text evidence="2">Protein modification; protein glycosylation.</text>
</comment>
<evidence type="ECO:0000256" key="11">
    <source>
        <dbReference type="ARBA" id="ARBA00023136"/>
    </source>
</evidence>
<dbReference type="Gene3D" id="2.60.40.10">
    <property type="entry name" value="Immunoglobulins"/>
    <property type="match status" value="1"/>
</dbReference>
<dbReference type="CDD" id="cd00063">
    <property type="entry name" value="FN3"/>
    <property type="match status" value="1"/>
</dbReference>
<dbReference type="GO" id="GO:0035269">
    <property type="term" value="P:protein O-linked glycosylation via mannose"/>
    <property type="evidence" value="ECO:0007669"/>
    <property type="project" value="TreeGrafter"/>
</dbReference>
<protein>
    <recommendedName>
        <fullName evidence="4">Protein O-linked-mannose beta-1,4-N-acetylglucosaminyltransferase 2</fullName>
        <ecNumber evidence="3">2.4.1.312</ecNumber>
    </recommendedName>
    <alternativeName>
        <fullName evidence="13">Extracellular O-linked N-acetylglucosamine transferase-like</fullName>
    </alternativeName>
    <alternativeName>
        <fullName evidence="14">Glycosyltransferase-like domain-containing protein 2</fullName>
    </alternativeName>
</protein>
<dbReference type="InterPro" id="IPR013783">
    <property type="entry name" value="Ig-like_fold"/>
</dbReference>
<name>A0AAV2IGX5_LYMST</name>
<accession>A0AAV2IGX5</accession>
<evidence type="ECO:0000256" key="8">
    <source>
        <dbReference type="ARBA" id="ARBA00022824"/>
    </source>
</evidence>
<evidence type="ECO:0000256" key="17">
    <source>
        <dbReference type="SAM" id="Phobius"/>
    </source>
</evidence>
<comment type="function">
    <text evidence="15">O-linked mannose beta-1,4-N-acetylglucosaminyltransferase that transfers UDP-N-acetyl-D-glucosamine to the 4-position of the mannose to generate N-acetyl-D-glucosamine-beta-1,4-O-D-mannosylprotein. Involved in the biosynthesis of the phosphorylated O-mannosyl trisaccharide (N-acetylgalactosamine-beta-3-N-acetylglucosamine-beta-4-(phosphate-6-)mannose), a carbohydrate structure present in alpha-dystroglycan (DAG1), which is required for binding laminin G-like domain-containing extracellular proteins with high affinity.</text>
</comment>
<keyword evidence="11 17" id="KW-0472">Membrane</keyword>
<evidence type="ECO:0000313" key="20">
    <source>
        <dbReference type="Proteomes" id="UP001497497"/>
    </source>
</evidence>
<dbReference type="EC" id="2.4.1.312" evidence="3"/>
<dbReference type="PANTHER" id="PTHR20961:SF38">
    <property type="entry name" value="PROTEIN O-LINKED-MANNOSE BETA-1,4-N-ACETYLGLUCOSAMINYLTRANSFERASE 2"/>
    <property type="match status" value="1"/>
</dbReference>
<keyword evidence="9" id="KW-0735">Signal-anchor</keyword>
<dbReference type="SUPFAM" id="SSF49265">
    <property type="entry name" value="Fibronectin type III"/>
    <property type="match status" value="1"/>
</dbReference>
<comment type="subcellular location">
    <subcellularLocation>
        <location evidence="1">Endoplasmic reticulum membrane</location>
        <topology evidence="1">Single-pass type II membrane protein</topology>
    </subcellularLocation>
</comment>
<evidence type="ECO:0000256" key="13">
    <source>
        <dbReference type="ARBA" id="ARBA00030318"/>
    </source>
</evidence>
<gene>
    <name evidence="19" type="ORF">GSLYS_00018349001</name>
</gene>
<dbReference type="InterPro" id="IPR049625">
    <property type="entry name" value="Glyco_transf_61_cat"/>
</dbReference>
<proteinExistence type="predicted"/>
<keyword evidence="7 17" id="KW-0812">Transmembrane</keyword>
<evidence type="ECO:0000256" key="14">
    <source>
        <dbReference type="ARBA" id="ARBA00032859"/>
    </source>
</evidence>
<dbReference type="Proteomes" id="UP001497497">
    <property type="component" value="Unassembled WGS sequence"/>
</dbReference>
<keyword evidence="6" id="KW-0808">Transferase</keyword>
<evidence type="ECO:0000256" key="3">
    <source>
        <dbReference type="ARBA" id="ARBA00012823"/>
    </source>
</evidence>
<dbReference type="Pfam" id="PF04577">
    <property type="entry name" value="Glyco_transf_61"/>
    <property type="match status" value="1"/>
</dbReference>
<evidence type="ECO:0000256" key="1">
    <source>
        <dbReference type="ARBA" id="ARBA00004648"/>
    </source>
</evidence>
<feature type="domain" description="Glycosyltransferase 61 catalytic" evidence="18">
    <location>
        <begin position="592"/>
        <end position="684"/>
    </location>
</feature>
<keyword evidence="12" id="KW-0325">Glycoprotein</keyword>
<dbReference type="InterPro" id="IPR003961">
    <property type="entry name" value="FN3_dom"/>
</dbReference>
<evidence type="ECO:0000256" key="16">
    <source>
        <dbReference type="ARBA" id="ARBA00048274"/>
    </source>
</evidence>
<feature type="transmembrane region" description="Helical" evidence="17">
    <location>
        <begin position="6"/>
        <end position="24"/>
    </location>
</feature>
<keyword evidence="8" id="KW-0256">Endoplasmic reticulum</keyword>
<dbReference type="GO" id="GO:0005789">
    <property type="term" value="C:endoplasmic reticulum membrane"/>
    <property type="evidence" value="ECO:0007669"/>
    <property type="project" value="UniProtKB-SubCell"/>
</dbReference>
<evidence type="ECO:0000256" key="2">
    <source>
        <dbReference type="ARBA" id="ARBA00004922"/>
    </source>
</evidence>
<sequence>MPSVHTVIHLLMLVLVAVLGTMYIQLQAQYLEMADSCNNMLRIPKSTHPRNSANVLPTASMDMHGTKNHLLESINKFNLESSSLFLHLDDKDILTGTELQMNTSFIFSISQSSFESSSITFKTTEKIALSESGKIKDKEISIAEQFVGASATEVRKTPETYSVDITNSAQIELLTYKESSQPSDSEISESQQFSKDILSFQPSTKADKPANKLGSYEHSHFLDHKDTSTNSFSSVESYNDLLETWFDLKSLAVSQTSRDLKPSFTQSVSVGANDRNFLETNVDDFTEEDVILSTENIQDDIKPFCHTDNCENINERSFNLPSIEPMHIEDDLDNEPLVKHMFVKELENNNQQNEPYSNIFEVNLDKITDIKELSNLISYGTSAWCQLNSFGTRSCRFHNLCYKVKEDDFIFLKGDKSVINMSPKDDNADFSEVFAINLSTVPDHNAHMFSMVTIPAESLHKFSIAKIDKVAVIMSRFKPDNIMHVLHDDIIPLFDTLYYLNPQHLGKKFDVALVFSDNHDNKDFSQIYSTLSSFPPITLRKLNYSSDVICFSDVYVGLAGSTLWYQYGFFEPQGPLPVNGSDVLLKVRRSANYLAEHFHTKCLLCNSGNYLVILSRKDNRLILNEGELIMAMAKATKLKVMSVSLETHSLGEIISIIKYSRGIIGMHGSLLSLVIFLQPGSVVLELFPFAINASKYTPFKTFCELPGSGIVYRSWTNPYKQKSVAHPEWPPEMGGIHHLPDNVQDKIVHEQVVNDHLCCEDASWLYHIYQDTEVDLNAVISITVDAFAVSEKNTIRSEQKSNSKFLLAPGPVKNLACKQNTTTNVYIYELSWQLPWNLEFLDHKHLESHLVFQESGDNETTDVILQNDQVSYSIQSLDRDAEYNVWVKVVIDHNVGGPFTYTACRSSKLRR</sequence>
<evidence type="ECO:0000256" key="15">
    <source>
        <dbReference type="ARBA" id="ARBA00045959"/>
    </source>
</evidence>
<evidence type="ECO:0000256" key="12">
    <source>
        <dbReference type="ARBA" id="ARBA00023180"/>
    </source>
</evidence>
<evidence type="ECO:0000256" key="10">
    <source>
        <dbReference type="ARBA" id="ARBA00022989"/>
    </source>
</evidence>
<evidence type="ECO:0000256" key="7">
    <source>
        <dbReference type="ARBA" id="ARBA00022692"/>
    </source>
</evidence>
<keyword evidence="20" id="KW-1185">Reference proteome</keyword>
<dbReference type="AlphaFoldDB" id="A0AAV2IGX5"/>
<dbReference type="EMBL" id="CAXITT010000653">
    <property type="protein sequence ID" value="CAL1544866.1"/>
    <property type="molecule type" value="Genomic_DNA"/>
</dbReference>
<reference evidence="19 20" key="1">
    <citation type="submission" date="2024-04" db="EMBL/GenBank/DDBJ databases">
        <authorList>
            <consortium name="Genoscope - CEA"/>
            <person name="William W."/>
        </authorList>
    </citation>
    <scope>NUCLEOTIDE SEQUENCE [LARGE SCALE GENOMIC DNA]</scope>
</reference>
<comment type="catalytic activity">
    <reaction evidence="16">
        <text>3-O-(alpha-D-mannosyl)-L-threonyl-[protein] + UDP-N-acetyl-alpha-D-glucosamine = 3-O-(N-acetyl-beta-D-glucosaminyl-(1-&gt;4)-alpha-D-mannosyl)-L-threonyl-[protein] + UDP + H(+)</text>
        <dbReference type="Rhea" id="RHEA:37663"/>
        <dbReference type="Rhea" id="RHEA-COMP:13547"/>
        <dbReference type="Rhea" id="RHEA-COMP:13618"/>
        <dbReference type="ChEBI" id="CHEBI:15378"/>
        <dbReference type="ChEBI" id="CHEBI:57705"/>
        <dbReference type="ChEBI" id="CHEBI:58223"/>
        <dbReference type="ChEBI" id="CHEBI:137323"/>
        <dbReference type="ChEBI" id="CHEBI:137540"/>
        <dbReference type="EC" id="2.4.1.312"/>
    </reaction>
</comment>
<dbReference type="PANTHER" id="PTHR20961">
    <property type="entry name" value="GLYCOSYLTRANSFERASE"/>
    <property type="match status" value="1"/>
</dbReference>
<evidence type="ECO:0000256" key="4">
    <source>
        <dbReference type="ARBA" id="ARBA00020030"/>
    </source>
</evidence>
<keyword evidence="10 17" id="KW-1133">Transmembrane helix</keyword>
<evidence type="ECO:0000256" key="5">
    <source>
        <dbReference type="ARBA" id="ARBA00022676"/>
    </source>
</evidence>
<evidence type="ECO:0000313" key="19">
    <source>
        <dbReference type="EMBL" id="CAL1544866.1"/>
    </source>
</evidence>
<keyword evidence="5" id="KW-0328">Glycosyltransferase</keyword>
<evidence type="ECO:0000256" key="9">
    <source>
        <dbReference type="ARBA" id="ARBA00022968"/>
    </source>
</evidence>
<dbReference type="InterPro" id="IPR036116">
    <property type="entry name" value="FN3_sf"/>
</dbReference>
<dbReference type="GO" id="GO:0097363">
    <property type="term" value="F:protein O-acetylglucosaminyltransferase activity"/>
    <property type="evidence" value="ECO:0007669"/>
    <property type="project" value="TreeGrafter"/>
</dbReference>
<comment type="caution">
    <text evidence="19">The sequence shown here is derived from an EMBL/GenBank/DDBJ whole genome shotgun (WGS) entry which is preliminary data.</text>
</comment>
<evidence type="ECO:0000259" key="18">
    <source>
        <dbReference type="Pfam" id="PF04577"/>
    </source>
</evidence>